<proteinExistence type="predicted"/>
<evidence type="ECO:0000313" key="1">
    <source>
        <dbReference type="EMBL" id="AWX46198.1"/>
    </source>
</evidence>
<gene>
    <name evidence="1" type="ORF">HME9304_03230</name>
</gene>
<keyword evidence="2" id="KW-1185">Reference proteome</keyword>
<evidence type="ECO:0000313" key="2">
    <source>
        <dbReference type="Proteomes" id="UP000248536"/>
    </source>
</evidence>
<sequence length="45" mass="5460">MKRVVFFFVIIFMIYHVSRAQHENITKNWKTVSISDIPYAKVWTD</sequence>
<dbReference type="EMBL" id="CP030104">
    <property type="protein sequence ID" value="AWX46198.1"/>
    <property type="molecule type" value="Genomic_DNA"/>
</dbReference>
<organism evidence="1 2">
    <name type="scientific">Flagellimonas maritima</name>
    <dbReference type="NCBI Taxonomy" id="1383885"/>
    <lineage>
        <taxon>Bacteria</taxon>
        <taxon>Pseudomonadati</taxon>
        <taxon>Bacteroidota</taxon>
        <taxon>Flavobacteriia</taxon>
        <taxon>Flavobacteriales</taxon>
        <taxon>Flavobacteriaceae</taxon>
        <taxon>Flagellimonas</taxon>
    </lineage>
</organism>
<protein>
    <submittedName>
        <fullName evidence="1">Uncharacterized protein</fullName>
    </submittedName>
</protein>
<dbReference type="KEGG" id="spon:HME9304_03230"/>
<dbReference type="Proteomes" id="UP000248536">
    <property type="component" value="Chromosome"/>
</dbReference>
<accession>A0A2Z4LXW1</accession>
<dbReference type="AlphaFoldDB" id="A0A2Z4LXW1"/>
<reference evidence="1 2" key="1">
    <citation type="submission" date="2018-06" db="EMBL/GenBank/DDBJ databases">
        <title>Spongiibacterium sp. HME9304 Genome sequencing and assembly.</title>
        <authorList>
            <person name="Kang H."/>
            <person name="Kim H."/>
            <person name="Joh K."/>
        </authorList>
    </citation>
    <scope>NUCLEOTIDE SEQUENCE [LARGE SCALE GENOMIC DNA]</scope>
    <source>
        <strain evidence="1 2">HME9304</strain>
    </source>
</reference>
<name>A0A2Z4LXW1_9FLAO</name>